<name>A0A1B4V3U7_9GAMM</name>
<sequence>MSDSALEARPAPPAPIRSSDAAWVTIPTRLSPERLHELSRDIEAMFRVNPYLYFKSWRQTGQDRCRVEFRNESNKQELALDMQVRPGPDLGFAVEYAQGLKKRTVFTIEPAEGGSRLTIADDYESVPDAERERRAGEVDKSLLAWGEALRVYFLRFHRYGRVPGWRWYIRRLWIPMKPSARRIVWLLWLITVVEFAFFLFVLLIYVLEQNK</sequence>
<dbReference type="EMBL" id="AP014936">
    <property type="protein sequence ID" value="BAU48210.1"/>
    <property type="molecule type" value="Genomic_DNA"/>
</dbReference>
<evidence type="ECO:0000256" key="1">
    <source>
        <dbReference type="SAM" id="Phobius"/>
    </source>
</evidence>
<accession>A0A1B4V3U7</accession>
<feature type="transmembrane region" description="Helical" evidence="1">
    <location>
        <begin position="183"/>
        <end position="207"/>
    </location>
</feature>
<dbReference type="RefSeq" id="WP_096460749.1">
    <property type="nucleotide sequence ID" value="NZ_AP014936.1"/>
</dbReference>
<keyword evidence="1" id="KW-0812">Transmembrane</keyword>
<organism evidence="2 3">
    <name type="scientific">Sulfurifustis variabilis</name>
    <dbReference type="NCBI Taxonomy" id="1675686"/>
    <lineage>
        <taxon>Bacteria</taxon>
        <taxon>Pseudomonadati</taxon>
        <taxon>Pseudomonadota</taxon>
        <taxon>Gammaproteobacteria</taxon>
        <taxon>Acidiferrobacterales</taxon>
        <taxon>Acidiferrobacteraceae</taxon>
        <taxon>Sulfurifustis</taxon>
    </lineage>
</organism>
<dbReference type="Proteomes" id="UP000218899">
    <property type="component" value="Chromosome"/>
</dbReference>
<dbReference type="OrthoDB" id="8544868at2"/>
<protein>
    <submittedName>
        <fullName evidence="2">Uncharacterized protein</fullName>
    </submittedName>
</protein>
<gene>
    <name evidence="2" type="ORF">SVA_1650</name>
</gene>
<keyword evidence="1" id="KW-1133">Transmembrane helix</keyword>
<dbReference type="AlphaFoldDB" id="A0A1B4V3U7"/>
<dbReference type="KEGG" id="sva:SVA_1650"/>
<reference evidence="2 3" key="1">
    <citation type="submission" date="2015-08" db="EMBL/GenBank/DDBJ databases">
        <title>Complete genome sequence of Sulfurifustis variabilis.</title>
        <authorList>
            <person name="Miura A."/>
            <person name="Kojima H."/>
            <person name="Fukui M."/>
        </authorList>
    </citation>
    <scope>NUCLEOTIDE SEQUENCE [LARGE SCALE GENOMIC DNA]</scope>
    <source>
        <strain evidence="3">skN76</strain>
    </source>
</reference>
<proteinExistence type="predicted"/>
<evidence type="ECO:0000313" key="2">
    <source>
        <dbReference type="EMBL" id="BAU48210.1"/>
    </source>
</evidence>
<keyword evidence="1" id="KW-0472">Membrane</keyword>
<evidence type="ECO:0000313" key="3">
    <source>
        <dbReference type="Proteomes" id="UP000218899"/>
    </source>
</evidence>
<keyword evidence="3" id="KW-1185">Reference proteome</keyword>